<proteinExistence type="predicted"/>
<dbReference type="Gramene" id="mRNA:HanXRQr2_Chr12g0550481">
    <property type="protein sequence ID" value="CDS:HanXRQr2_Chr12g0550481.1"/>
    <property type="gene ID" value="HanXRQr2_Chr12g0550481"/>
</dbReference>
<comment type="caution">
    <text evidence="1">The sequence shown here is derived from an EMBL/GenBank/DDBJ whole genome shotgun (WGS) entry which is preliminary data.</text>
</comment>
<sequence length="74" mass="9037">MLCYIPPFLGIQHFQQHNNQRVLQIVQQVDQQLRMLRTQTQCLLSLENKSHRNQHKQSFQAYLNHYKSQERFNI</sequence>
<accession>A0A9K3HI27</accession>
<evidence type="ECO:0000313" key="1">
    <source>
        <dbReference type="EMBL" id="KAF5778692.1"/>
    </source>
</evidence>
<reference evidence="1" key="2">
    <citation type="submission" date="2020-06" db="EMBL/GenBank/DDBJ databases">
        <title>Helianthus annuus Genome sequencing and assembly Release 2.</title>
        <authorList>
            <person name="Gouzy J."/>
            <person name="Langlade N."/>
            <person name="Munos S."/>
        </authorList>
    </citation>
    <scope>NUCLEOTIDE SEQUENCE</scope>
    <source>
        <tissue evidence="1">Leaves</tissue>
    </source>
</reference>
<name>A0A9K3HI27_HELAN</name>
<evidence type="ECO:0000313" key="2">
    <source>
        <dbReference type="Proteomes" id="UP000215914"/>
    </source>
</evidence>
<organism evidence="1 2">
    <name type="scientific">Helianthus annuus</name>
    <name type="common">Common sunflower</name>
    <dbReference type="NCBI Taxonomy" id="4232"/>
    <lineage>
        <taxon>Eukaryota</taxon>
        <taxon>Viridiplantae</taxon>
        <taxon>Streptophyta</taxon>
        <taxon>Embryophyta</taxon>
        <taxon>Tracheophyta</taxon>
        <taxon>Spermatophyta</taxon>
        <taxon>Magnoliopsida</taxon>
        <taxon>eudicotyledons</taxon>
        <taxon>Gunneridae</taxon>
        <taxon>Pentapetalae</taxon>
        <taxon>asterids</taxon>
        <taxon>campanulids</taxon>
        <taxon>Asterales</taxon>
        <taxon>Asteraceae</taxon>
        <taxon>Asteroideae</taxon>
        <taxon>Heliantheae alliance</taxon>
        <taxon>Heliantheae</taxon>
        <taxon>Helianthus</taxon>
    </lineage>
</organism>
<dbReference type="Proteomes" id="UP000215914">
    <property type="component" value="Unassembled WGS sequence"/>
</dbReference>
<keyword evidence="2" id="KW-1185">Reference proteome</keyword>
<dbReference type="AlphaFoldDB" id="A0A9K3HI27"/>
<protein>
    <submittedName>
        <fullName evidence="1">Uncharacterized protein</fullName>
    </submittedName>
</protein>
<gene>
    <name evidence="1" type="ORF">HanXRQr2_Chr12g0550481</name>
</gene>
<reference evidence="1" key="1">
    <citation type="journal article" date="2017" name="Nature">
        <title>The sunflower genome provides insights into oil metabolism, flowering and Asterid evolution.</title>
        <authorList>
            <person name="Badouin H."/>
            <person name="Gouzy J."/>
            <person name="Grassa C.J."/>
            <person name="Murat F."/>
            <person name="Staton S.E."/>
            <person name="Cottret L."/>
            <person name="Lelandais-Briere C."/>
            <person name="Owens G.L."/>
            <person name="Carrere S."/>
            <person name="Mayjonade B."/>
            <person name="Legrand L."/>
            <person name="Gill N."/>
            <person name="Kane N.C."/>
            <person name="Bowers J.E."/>
            <person name="Hubner S."/>
            <person name="Bellec A."/>
            <person name="Berard A."/>
            <person name="Berges H."/>
            <person name="Blanchet N."/>
            <person name="Boniface M.C."/>
            <person name="Brunel D."/>
            <person name="Catrice O."/>
            <person name="Chaidir N."/>
            <person name="Claudel C."/>
            <person name="Donnadieu C."/>
            <person name="Faraut T."/>
            <person name="Fievet G."/>
            <person name="Helmstetter N."/>
            <person name="King M."/>
            <person name="Knapp S.J."/>
            <person name="Lai Z."/>
            <person name="Le Paslier M.C."/>
            <person name="Lippi Y."/>
            <person name="Lorenzon L."/>
            <person name="Mandel J.R."/>
            <person name="Marage G."/>
            <person name="Marchand G."/>
            <person name="Marquand E."/>
            <person name="Bret-Mestries E."/>
            <person name="Morien E."/>
            <person name="Nambeesan S."/>
            <person name="Nguyen T."/>
            <person name="Pegot-Espagnet P."/>
            <person name="Pouilly N."/>
            <person name="Raftis F."/>
            <person name="Sallet E."/>
            <person name="Schiex T."/>
            <person name="Thomas J."/>
            <person name="Vandecasteele C."/>
            <person name="Vares D."/>
            <person name="Vear F."/>
            <person name="Vautrin S."/>
            <person name="Crespi M."/>
            <person name="Mangin B."/>
            <person name="Burke J.M."/>
            <person name="Salse J."/>
            <person name="Munos S."/>
            <person name="Vincourt P."/>
            <person name="Rieseberg L.H."/>
            <person name="Langlade N.B."/>
        </authorList>
    </citation>
    <scope>NUCLEOTIDE SEQUENCE</scope>
    <source>
        <tissue evidence="1">Leaves</tissue>
    </source>
</reference>
<dbReference type="EMBL" id="MNCJ02000327">
    <property type="protein sequence ID" value="KAF5778692.1"/>
    <property type="molecule type" value="Genomic_DNA"/>
</dbReference>